<dbReference type="HAMAP" id="MF_00300">
    <property type="entry name" value="Chorismate_synth"/>
    <property type="match status" value="1"/>
</dbReference>
<comment type="cofactor">
    <cofactor evidence="7 8">
        <name>FMNH2</name>
        <dbReference type="ChEBI" id="CHEBI:57618"/>
    </cofactor>
    <text evidence="7 8">Reduced FMN (FMNH(2)).</text>
</comment>
<dbReference type="GO" id="GO:0008652">
    <property type="term" value="P:amino acid biosynthetic process"/>
    <property type="evidence" value="ECO:0007669"/>
    <property type="project" value="UniProtKB-KW"/>
</dbReference>
<evidence type="ECO:0000256" key="2">
    <source>
        <dbReference type="ARBA" id="ARBA00008014"/>
    </source>
</evidence>
<sequence length="368" mass="39952">MNTFGRILRLTTFGESHGPAIGGVLDGFPAGLDLDLQQVQQALDHRNPSQAVIGSGRRETDQVEFLSGIRQGKSLGSPIAFLIRNQDARSEDYAVLEHAFRPGHADDTWQAKYGIRDYRGGGRASARETAVRVAGGALARQLLAGIGLRIYAYTSRIGKICLEKPFEQLDKHRIYEYPSRCPDAVADKAMLECLQRIRQEGDSIGGVVDCRVTGMPKGLGEPVYDKLTARLASAMMSINAARGFEIGQGFEAARMKGSEHNDLWNPDGTTCRNLCGGVRGGISTGEDLVFRVAFKPIPTLAREQALLVESETLSGKAAGMKIEKASFPGRHDVCCVPRAVPVVEAMTALVLADMYLLNTCSRGDWPED</sequence>
<dbReference type="GO" id="GO:0010181">
    <property type="term" value="F:FMN binding"/>
    <property type="evidence" value="ECO:0007669"/>
    <property type="project" value="TreeGrafter"/>
</dbReference>
<accession>A0A9D9H1U1</accession>
<dbReference type="EC" id="4.2.3.5" evidence="3 7"/>
<evidence type="ECO:0000313" key="10">
    <source>
        <dbReference type="Proteomes" id="UP000823612"/>
    </source>
</evidence>
<evidence type="ECO:0000256" key="8">
    <source>
        <dbReference type="RuleBase" id="RU000605"/>
    </source>
</evidence>
<evidence type="ECO:0000256" key="4">
    <source>
        <dbReference type="ARBA" id="ARBA00022605"/>
    </source>
</evidence>
<feature type="binding site" evidence="7">
    <location>
        <position position="280"/>
    </location>
    <ligand>
        <name>FMN</name>
        <dbReference type="ChEBI" id="CHEBI:58210"/>
    </ligand>
</feature>
<dbReference type="PANTHER" id="PTHR21085">
    <property type="entry name" value="CHORISMATE SYNTHASE"/>
    <property type="match status" value="1"/>
</dbReference>
<dbReference type="InterPro" id="IPR020541">
    <property type="entry name" value="Chorismate_synthase_CS"/>
</dbReference>
<gene>
    <name evidence="7 9" type="primary">aroC</name>
    <name evidence="9" type="ORF">IAB08_03300</name>
</gene>
<comment type="caution">
    <text evidence="7">Lacks conserved residue(s) required for the propagation of feature annotation.</text>
</comment>
<comment type="caution">
    <text evidence="9">The sequence shown here is derived from an EMBL/GenBank/DDBJ whole genome shotgun (WGS) entry which is preliminary data.</text>
</comment>
<reference evidence="9" key="1">
    <citation type="submission" date="2020-10" db="EMBL/GenBank/DDBJ databases">
        <authorList>
            <person name="Gilroy R."/>
        </authorList>
    </citation>
    <scope>NUCLEOTIDE SEQUENCE</scope>
    <source>
        <strain evidence="9">2889</strain>
    </source>
</reference>
<dbReference type="PIRSF" id="PIRSF001456">
    <property type="entry name" value="Chorismate_synth"/>
    <property type="match status" value="1"/>
</dbReference>
<keyword evidence="7" id="KW-0288">FMN</keyword>
<dbReference type="PROSITE" id="PS00787">
    <property type="entry name" value="CHORISMATE_SYNTHASE_1"/>
    <property type="match status" value="1"/>
</dbReference>
<dbReference type="NCBIfam" id="NF003793">
    <property type="entry name" value="PRK05382.1"/>
    <property type="match status" value="1"/>
</dbReference>
<dbReference type="GO" id="GO:0004107">
    <property type="term" value="F:chorismate synthase activity"/>
    <property type="evidence" value="ECO:0007669"/>
    <property type="project" value="UniProtKB-UniRule"/>
</dbReference>
<feature type="binding site" evidence="7">
    <location>
        <position position="46"/>
    </location>
    <ligand>
        <name>NADP(+)</name>
        <dbReference type="ChEBI" id="CHEBI:58349"/>
    </ligand>
</feature>
<dbReference type="Proteomes" id="UP000823612">
    <property type="component" value="Unassembled WGS sequence"/>
</dbReference>
<protein>
    <recommendedName>
        <fullName evidence="3 7">Chorismate synthase</fullName>
        <shortName evidence="7">CS</shortName>
        <ecNumber evidence="3 7">4.2.3.5</ecNumber>
    </recommendedName>
    <alternativeName>
        <fullName evidence="7">5-enolpyruvylshikimate-3-phosphate phospholyase</fullName>
    </alternativeName>
</protein>
<comment type="pathway">
    <text evidence="1 7 8">Metabolic intermediate biosynthesis; chorismate biosynthesis; chorismate from D-erythrose 4-phosphate and phosphoenolpyruvate: step 7/7.</text>
</comment>
<evidence type="ECO:0000256" key="5">
    <source>
        <dbReference type="ARBA" id="ARBA00023141"/>
    </source>
</evidence>
<dbReference type="GO" id="GO:0009073">
    <property type="term" value="P:aromatic amino acid family biosynthetic process"/>
    <property type="evidence" value="ECO:0007669"/>
    <property type="project" value="UniProtKB-KW"/>
</dbReference>
<keyword evidence="7" id="KW-0521">NADP</keyword>
<keyword evidence="7" id="KW-0274">FAD</keyword>
<organism evidence="9 10">
    <name type="scientific">Candidatus Pullibacteroides excrementavium</name>
    <dbReference type="NCBI Taxonomy" id="2840905"/>
    <lineage>
        <taxon>Bacteria</taxon>
        <taxon>Pseudomonadati</taxon>
        <taxon>Bacteroidota</taxon>
        <taxon>Bacteroidia</taxon>
        <taxon>Bacteroidales</taxon>
        <taxon>Candidatus Pullibacteroides</taxon>
    </lineage>
</organism>
<dbReference type="AlphaFoldDB" id="A0A9D9H1U1"/>
<feature type="binding site" evidence="7">
    <location>
        <begin position="295"/>
        <end position="299"/>
    </location>
    <ligand>
        <name>FMN</name>
        <dbReference type="ChEBI" id="CHEBI:58210"/>
    </ligand>
</feature>
<dbReference type="GO" id="GO:0009423">
    <property type="term" value="P:chorismate biosynthetic process"/>
    <property type="evidence" value="ECO:0007669"/>
    <property type="project" value="UniProtKB-UniRule"/>
</dbReference>
<feature type="binding site" evidence="7">
    <location>
        <position position="330"/>
    </location>
    <ligand>
        <name>FMN</name>
        <dbReference type="ChEBI" id="CHEBI:58210"/>
    </ligand>
</feature>
<name>A0A9D9H1U1_9BACT</name>
<comment type="function">
    <text evidence="7">Catalyzes the anti-1,4-elimination of the C-3 phosphate and the C-6 proR hydrogen from 5-enolpyruvylshikimate-3-phosphate (EPSP) to yield chorismate, which is the branch point compound that serves as the starting substrate for the three terminal pathways of aromatic amino acid biosynthesis. This reaction introduces a second double bond into the aromatic ring system.</text>
</comment>
<comment type="catalytic activity">
    <reaction evidence="7 8">
        <text>5-O-(1-carboxyvinyl)-3-phosphoshikimate = chorismate + phosphate</text>
        <dbReference type="Rhea" id="RHEA:21020"/>
        <dbReference type="ChEBI" id="CHEBI:29748"/>
        <dbReference type="ChEBI" id="CHEBI:43474"/>
        <dbReference type="ChEBI" id="CHEBI:57701"/>
        <dbReference type="EC" id="4.2.3.5"/>
    </reaction>
</comment>
<dbReference type="SUPFAM" id="SSF103263">
    <property type="entry name" value="Chorismate synthase, AroC"/>
    <property type="match status" value="1"/>
</dbReference>
<dbReference type="CDD" id="cd07304">
    <property type="entry name" value="Chorismate_synthase"/>
    <property type="match status" value="1"/>
</dbReference>
<comment type="subunit">
    <text evidence="7">Homotetramer.</text>
</comment>
<dbReference type="InterPro" id="IPR035904">
    <property type="entry name" value="Chorismate_synth_AroC_sf"/>
</dbReference>
<keyword evidence="5 7" id="KW-0057">Aromatic amino acid biosynthesis</keyword>
<evidence type="ECO:0000313" key="9">
    <source>
        <dbReference type="EMBL" id="MBO8432307.1"/>
    </source>
</evidence>
<keyword evidence="7" id="KW-0285">Flavoprotein</keyword>
<evidence type="ECO:0000256" key="3">
    <source>
        <dbReference type="ARBA" id="ARBA00013036"/>
    </source>
</evidence>
<evidence type="ECO:0000256" key="6">
    <source>
        <dbReference type="ARBA" id="ARBA00023239"/>
    </source>
</evidence>
<reference evidence="9" key="2">
    <citation type="journal article" date="2021" name="PeerJ">
        <title>Extensive microbial diversity within the chicken gut microbiome revealed by metagenomics and culture.</title>
        <authorList>
            <person name="Gilroy R."/>
            <person name="Ravi A."/>
            <person name="Getino M."/>
            <person name="Pursley I."/>
            <person name="Horton D.L."/>
            <person name="Alikhan N.F."/>
            <person name="Baker D."/>
            <person name="Gharbi K."/>
            <person name="Hall N."/>
            <person name="Watson M."/>
            <person name="Adriaenssens E.M."/>
            <person name="Foster-Nyarko E."/>
            <person name="Jarju S."/>
            <person name="Secka A."/>
            <person name="Antonio M."/>
            <person name="Oren A."/>
            <person name="Chaudhuri R.R."/>
            <person name="La Ragione R."/>
            <person name="Hildebrand F."/>
            <person name="Pallen M.J."/>
        </authorList>
    </citation>
    <scope>NUCLEOTIDE SEQUENCE</scope>
    <source>
        <strain evidence="9">2889</strain>
    </source>
</reference>
<feature type="binding site" evidence="7">
    <location>
        <begin position="123"/>
        <end position="125"/>
    </location>
    <ligand>
        <name>FMN</name>
        <dbReference type="ChEBI" id="CHEBI:58210"/>
    </ligand>
</feature>
<dbReference type="GO" id="GO:0005829">
    <property type="term" value="C:cytosol"/>
    <property type="evidence" value="ECO:0007669"/>
    <property type="project" value="TreeGrafter"/>
</dbReference>
<evidence type="ECO:0000256" key="7">
    <source>
        <dbReference type="HAMAP-Rule" id="MF_00300"/>
    </source>
</evidence>
<dbReference type="EMBL" id="JADIMZ010000044">
    <property type="protein sequence ID" value="MBO8432307.1"/>
    <property type="molecule type" value="Genomic_DNA"/>
</dbReference>
<dbReference type="PANTHER" id="PTHR21085:SF0">
    <property type="entry name" value="CHORISMATE SYNTHASE"/>
    <property type="match status" value="1"/>
</dbReference>
<feature type="binding site" evidence="7">
    <location>
        <begin position="239"/>
        <end position="240"/>
    </location>
    <ligand>
        <name>FMN</name>
        <dbReference type="ChEBI" id="CHEBI:58210"/>
    </ligand>
</feature>
<keyword evidence="6 7" id="KW-0456">Lyase</keyword>
<dbReference type="InterPro" id="IPR000453">
    <property type="entry name" value="Chorismate_synth"/>
</dbReference>
<evidence type="ECO:0000256" key="1">
    <source>
        <dbReference type="ARBA" id="ARBA00005044"/>
    </source>
</evidence>
<dbReference type="PROSITE" id="PS00788">
    <property type="entry name" value="CHORISMATE_SYNTHASE_2"/>
    <property type="match status" value="1"/>
</dbReference>
<dbReference type="NCBIfam" id="TIGR00033">
    <property type="entry name" value="aroC"/>
    <property type="match status" value="1"/>
</dbReference>
<dbReference type="Pfam" id="PF01264">
    <property type="entry name" value="Chorismate_synt"/>
    <property type="match status" value="1"/>
</dbReference>
<dbReference type="PROSITE" id="PS00789">
    <property type="entry name" value="CHORISMATE_SYNTHASE_3"/>
    <property type="match status" value="1"/>
</dbReference>
<keyword evidence="4 7" id="KW-0028">Amino-acid biosynthesis</keyword>
<comment type="similarity">
    <text evidence="2 7 8">Belongs to the chorismate synthase family.</text>
</comment>
<proteinExistence type="inferred from homology"/>
<dbReference type="Gene3D" id="3.60.150.10">
    <property type="entry name" value="Chorismate synthase AroC"/>
    <property type="match status" value="1"/>
</dbReference>